<name>A0ABP2R185_STRRT</name>
<dbReference type="Gene3D" id="1.25.40.10">
    <property type="entry name" value="Tetratricopeptide repeat domain"/>
    <property type="match status" value="1"/>
</dbReference>
<dbReference type="InterPro" id="IPR019734">
    <property type="entry name" value="TPR_rpt"/>
</dbReference>
<accession>A0ABP2R185</accession>
<dbReference type="InterPro" id="IPR011990">
    <property type="entry name" value="TPR-like_helical_dom_sf"/>
</dbReference>
<dbReference type="SUPFAM" id="SSF48452">
    <property type="entry name" value="TPR-like"/>
    <property type="match status" value="1"/>
</dbReference>
<organism evidence="2 3">
    <name type="scientific">Streptococcus ratti FA-1 = DSM 20564</name>
    <dbReference type="NCBI Taxonomy" id="699248"/>
    <lineage>
        <taxon>Bacteria</taxon>
        <taxon>Bacillati</taxon>
        <taxon>Bacillota</taxon>
        <taxon>Bacilli</taxon>
        <taxon>Lactobacillales</taxon>
        <taxon>Streptococcaceae</taxon>
        <taxon>Streptococcus</taxon>
    </lineage>
</organism>
<dbReference type="RefSeq" id="WP_003086237.1">
    <property type="nucleotide sequence ID" value="NZ_AJTZ01000002.1"/>
</dbReference>
<comment type="caution">
    <text evidence="2">The sequence shown here is derived from an EMBL/GenBank/DDBJ whole genome shotgun (WGS) entry which is preliminary data.</text>
</comment>
<proteinExistence type="predicted"/>
<evidence type="ECO:0000313" key="3">
    <source>
        <dbReference type="Proteomes" id="UP000007815"/>
    </source>
</evidence>
<gene>
    <name evidence="2" type="ORF">SRA_00163</name>
</gene>
<dbReference type="Proteomes" id="UP000007815">
    <property type="component" value="Unassembled WGS sequence"/>
</dbReference>
<evidence type="ECO:0000256" key="1">
    <source>
        <dbReference type="PROSITE-ProRule" id="PRU00339"/>
    </source>
</evidence>
<dbReference type="PROSITE" id="PS50005">
    <property type="entry name" value="TPR"/>
    <property type="match status" value="1"/>
</dbReference>
<feature type="repeat" description="TPR" evidence="1">
    <location>
        <begin position="54"/>
        <end position="87"/>
    </location>
</feature>
<reference evidence="2 3" key="1">
    <citation type="submission" date="2009-12" db="EMBL/GenBank/DDBJ databases">
        <authorList>
            <person name="Lefebure T."/>
            <person name="Cornejo O.E."/>
            <person name="Pavinski Bitar P.D."/>
            <person name="Lang P."/>
            <person name="Stanhope M.J."/>
        </authorList>
    </citation>
    <scope>NUCLEOTIDE SEQUENCE [LARGE SCALE GENOMIC DNA]</scope>
    <source>
        <strain evidence="2 3">FA-1</strain>
    </source>
</reference>
<sequence length="135" mass="15634">MLQWFKKKIAKDKKFLTDHEKPQLTDVEKTALLEKIKEEEALMLQQQQSDKEKALSYEKIGLCYAELDDSDEAIASLEKSLETKLSMGDGYKKLMSLYNVKRAQAARSKDNDAIDYYMAKMDEMRNIAKKLTLSK</sequence>
<keyword evidence="1" id="KW-0802">TPR repeat</keyword>
<dbReference type="EMBL" id="AJTZ01000002">
    <property type="protein sequence ID" value="EJN95070.1"/>
    <property type="molecule type" value="Genomic_DNA"/>
</dbReference>
<protein>
    <recommendedName>
        <fullName evidence="4">Tetratricopeptide repeat protein</fullName>
    </recommendedName>
</protein>
<keyword evidence="3" id="KW-1185">Reference proteome</keyword>
<evidence type="ECO:0000313" key="2">
    <source>
        <dbReference type="EMBL" id="EJN95070.1"/>
    </source>
</evidence>
<evidence type="ECO:0008006" key="4">
    <source>
        <dbReference type="Google" id="ProtNLM"/>
    </source>
</evidence>